<name>A0ABQ0IZH5_GLUTH</name>
<protein>
    <submittedName>
        <fullName evidence="1">Uncharacterized protein</fullName>
    </submittedName>
</protein>
<reference evidence="1 2" key="1">
    <citation type="submission" date="2013-08" db="EMBL/GenBank/DDBJ databases">
        <title>Gluconobacter thailandicus NBRC 3257 whole genome sequence.</title>
        <authorList>
            <person name="Matsutani M."/>
            <person name="Yakushi T."/>
            <person name="Matsushita K."/>
        </authorList>
    </citation>
    <scope>NUCLEOTIDE SEQUENCE [LARGE SCALE GENOMIC DNA]</scope>
    <source>
        <strain evidence="1 2">NBRC 3257</strain>
    </source>
</reference>
<accession>A0ABQ0IZH5</accession>
<comment type="caution">
    <text evidence="1">The sequence shown here is derived from an EMBL/GenBank/DDBJ whole genome shotgun (WGS) entry which is preliminary data.</text>
</comment>
<dbReference type="Proteomes" id="UP000018209">
    <property type="component" value="Unassembled WGS sequence"/>
</dbReference>
<keyword evidence="2" id="KW-1185">Reference proteome</keyword>
<gene>
    <name evidence="1" type="ORF">NBRC3257_2613</name>
</gene>
<proteinExistence type="predicted"/>
<dbReference type="EMBL" id="BASM01000032">
    <property type="protein sequence ID" value="GAD27614.1"/>
    <property type="molecule type" value="Genomic_DNA"/>
</dbReference>
<sequence length="40" mass="4644">MPKQITDFIYRKIWNLETGQTTYMEVSARSHLSNKTGNAL</sequence>
<evidence type="ECO:0000313" key="2">
    <source>
        <dbReference type="Proteomes" id="UP000018209"/>
    </source>
</evidence>
<evidence type="ECO:0000313" key="1">
    <source>
        <dbReference type="EMBL" id="GAD27614.1"/>
    </source>
</evidence>
<organism evidence="1 2">
    <name type="scientific">Gluconobacter thailandicus NBRC 3257</name>
    <dbReference type="NCBI Taxonomy" id="1381097"/>
    <lineage>
        <taxon>Bacteria</taxon>
        <taxon>Pseudomonadati</taxon>
        <taxon>Pseudomonadota</taxon>
        <taxon>Alphaproteobacteria</taxon>
        <taxon>Acetobacterales</taxon>
        <taxon>Acetobacteraceae</taxon>
        <taxon>Gluconobacter</taxon>
    </lineage>
</organism>